<dbReference type="Gene3D" id="3.20.20.520">
    <property type="entry name" value="Glycosyl hydrolase family 115"/>
    <property type="match status" value="1"/>
</dbReference>
<dbReference type="InterPro" id="IPR031924">
    <property type="entry name" value="GH115"/>
</dbReference>
<dbReference type="InterPro" id="IPR029018">
    <property type="entry name" value="Hex-like_dom2"/>
</dbReference>
<dbReference type="Pfam" id="PF17829">
    <property type="entry name" value="GH115_C"/>
    <property type="match status" value="1"/>
</dbReference>
<protein>
    <recommendedName>
        <fullName evidence="3">Gylcosyl hydrolase 115 C-terminal domain-containing protein</fullName>
    </recommendedName>
</protein>
<dbReference type="PANTHER" id="PTHR37842:SF2">
    <property type="entry name" value="GYLCOSYL HYDROLASE 115 C-TERMINAL DOMAIN-CONTAINING PROTEIN"/>
    <property type="match status" value="1"/>
</dbReference>
<dbReference type="STRING" id="1858805.M5FQH2"/>
<dbReference type="InterPro" id="IPR042301">
    <property type="entry name" value="GH115_sf"/>
</dbReference>
<dbReference type="RefSeq" id="XP_040623882.1">
    <property type="nucleotide sequence ID" value="XM_040769390.1"/>
</dbReference>
<dbReference type="Gene3D" id="1.20.58.2150">
    <property type="match status" value="1"/>
</dbReference>
<dbReference type="Proteomes" id="UP000030653">
    <property type="component" value="Unassembled WGS sequence"/>
</dbReference>
<dbReference type="Pfam" id="PF15979">
    <property type="entry name" value="Glyco_hydro_115"/>
    <property type="match status" value="2"/>
</dbReference>
<evidence type="ECO:0000256" key="1">
    <source>
        <dbReference type="ARBA" id="ARBA00022801"/>
    </source>
</evidence>
<feature type="chain" id="PRO_5004067054" description="Gylcosyl hydrolase 115 C-terminal domain-containing protein" evidence="2">
    <location>
        <begin position="26"/>
        <end position="908"/>
    </location>
</feature>
<evidence type="ECO:0000313" key="5">
    <source>
        <dbReference type="Proteomes" id="UP000030653"/>
    </source>
</evidence>
<dbReference type="HOGENOM" id="CLU_004852_0_0_1"/>
<keyword evidence="1" id="KW-0378">Hydrolase</keyword>
<dbReference type="Gene3D" id="2.60.120.1620">
    <property type="match status" value="1"/>
</dbReference>
<dbReference type="Gene3D" id="3.30.379.10">
    <property type="entry name" value="Chitobiase/beta-hexosaminidase domain 2-like"/>
    <property type="match status" value="1"/>
</dbReference>
<feature type="signal peptide" evidence="2">
    <location>
        <begin position="1"/>
        <end position="25"/>
    </location>
</feature>
<keyword evidence="5" id="KW-1185">Reference proteome</keyword>
<dbReference type="AlphaFoldDB" id="M5FQH2"/>
<evidence type="ECO:0000256" key="2">
    <source>
        <dbReference type="SAM" id="SignalP"/>
    </source>
</evidence>
<gene>
    <name evidence="4" type="ORF">DACRYDRAFT_112315</name>
</gene>
<dbReference type="PANTHER" id="PTHR37842">
    <property type="match status" value="1"/>
</dbReference>
<sequence length="908" mass="100257">MRLLTALRHLTLGLLLLPLPALAIGQYQCVYFGNTTDSLFSIVSGGKAAPIITSDDEWPGVLRAANDFLNDISNVTSVVPQAMTVSAAKISGLPSTAILVGTLGHSALIDAMVNYTGMDVSSLQGQWEAYSAHIMMNPLPGMDMAYVIMGADKRGTIFGMYELSEQMGVSPWYYWADVPIKTNSEVYAATCEHGSPSVKYRAFCKYLSHFYSSTAHLSVVFNDEQPALQSWAQYTFTNGTGAPFNHYFYTHVFELILRLRGNSLLPAMWSGMFGVDDPLNQSLADYYGVVMTSSHEEPLMRSTPNEWNLFYPGQAWDFSTNAANLTQYWTIGAERAKPYEGVYTVGMRGAGDLPMGPTTNNASSLYPRRGSTLDCQCWRPQAEFFLNYGYDVPRWNQTNLDEFSTLWANREFAIPEHAADIIGIVNNVTKFNSRRKPELVNSTTYTIIDYEEARSLLATYAAMNETSTATYNSIPQNMQAAYFQLVQHPLLASYTLQKMYVYAGMNSLYASQARFYSNYLADQVASLFEADYELEYEYNHLLDGKWMHMMDQTHIGYVYWQQTMQNVMPAVNRVPTRKVSIAGAMRVMVEGSMGAWPGDNMYDCAQGYSCPTDYMMPLDPYGPATRWADIGAGGPIPFSWTATTNVSWLTISPNSGYIDPSSPATTEQRVYMSVNWADAGIPDGGQGFALIYFTSAASSSYLEREAMATQIVPFVFVTNQTGAPANFSAFVEGDGSVTMEAEHATRNTTVDSTTWTVLPNYGRTLSGVTPFPPNGGNYTPGTGPSLEYDVYIFNTMEGNVTVTTYVSPSLNNNPTRPLGYAVQWDSSEPVSIYFIPYAPASTMPAGWDTPDGFAANAIISTSTNFTTAPGAHTLKIWQIEPAVILQRIVINTGNVRQSYLGPPESVLL</sequence>
<dbReference type="InterPro" id="IPR041437">
    <property type="entry name" value="GH115_C"/>
</dbReference>
<organism evidence="4 5">
    <name type="scientific">Dacryopinax primogenitus (strain DJM 731)</name>
    <name type="common">Brown rot fungus</name>
    <dbReference type="NCBI Taxonomy" id="1858805"/>
    <lineage>
        <taxon>Eukaryota</taxon>
        <taxon>Fungi</taxon>
        <taxon>Dikarya</taxon>
        <taxon>Basidiomycota</taxon>
        <taxon>Agaricomycotina</taxon>
        <taxon>Dacrymycetes</taxon>
        <taxon>Dacrymycetales</taxon>
        <taxon>Dacrymycetaceae</taxon>
        <taxon>Dacryopinax</taxon>
    </lineage>
</organism>
<proteinExistence type="predicted"/>
<dbReference type="GO" id="GO:0016787">
    <property type="term" value="F:hydrolase activity"/>
    <property type="evidence" value="ECO:0007669"/>
    <property type="project" value="UniProtKB-KW"/>
</dbReference>
<name>M5FQH2_DACPD</name>
<feature type="domain" description="Gylcosyl hydrolase 115 C-terminal" evidence="3">
    <location>
        <begin position="730"/>
        <end position="904"/>
    </location>
</feature>
<dbReference type="GeneID" id="63684452"/>
<evidence type="ECO:0000259" key="3">
    <source>
        <dbReference type="Pfam" id="PF17829"/>
    </source>
</evidence>
<accession>M5FQH2</accession>
<reference evidence="4 5" key="1">
    <citation type="journal article" date="2012" name="Science">
        <title>The Paleozoic origin of enzymatic lignin decomposition reconstructed from 31 fungal genomes.</title>
        <authorList>
            <person name="Floudas D."/>
            <person name="Binder M."/>
            <person name="Riley R."/>
            <person name="Barry K."/>
            <person name="Blanchette R.A."/>
            <person name="Henrissat B."/>
            <person name="Martinez A.T."/>
            <person name="Otillar R."/>
            <person name="Spatafora J.W."/>
            <person name="Yadav J.S."/>
            <person name="Aerts A."/>
            <person name="Benoit I."/>
            <person name="Boyd A."/>
            <person name="Carlson A."/>
            <person name="Copeland A."/>
            <person name="Coutinho P.M."/>
            <person name="de Vries R.P."/>
            <person name="Ferreira P."/>
            <person name="Findley K."/>
            <person name="Foster B."/>
            <person name="Gaskell J."/>
            <person name="Glotzer D."/>
            <person name="Gorecki P."/>
            <person name="Heitman J."/>
            <person name="Hesse C."/>
            <person name="Hori C."/>
            <person name="Igarashi K."/>
            <person name="Jurgens J.A."/>
            <person name="Kallen N."/>
            <person name="Kersten P."/>
            <person name="Kohler A."/>
            <person name="Kuees U."/>
            <person name="Kumar T.K.A."/>
            <person name="Kuo A."/>
            <person name="LaButti K."/>
            <person name="Larrondo L.F."/>
            <person name="Lindquist E."/>
            <person name="Ling A."/>
            <person name="Lombard V."/>
            <person name="Lucas S."/>
            <person name="Lundell T."/>
            <person name="Martin R."/>
            <person name="McLaughlin D.J."/>
            <person name="Morgenstern I."/>
            <person name="Morin E."/>
            <person name="Murat C."/>
            <person name="Nagy L.G."/>
            <person name="Nolan M."/>
            <person name="Ohm R.A."/>
            <person name="Patyshakuliyeva A."/>
            <person name="Rokas A."/>
            <person name="Ruiz-Duenas F.J."/>
            <person name="Sabat G."/>
            <person name="Salamov A."/>
            <person name="Samejima M."/>
            <person name="Schmutz J."/>
            <person name="Slot J.C."/>
            <person name="St John F."/>
            <person name="Stenlid J."/>
            <person name="Sun H."/>
            <person name="Sun S."/>
            <person name="Syed K."/>
            <person name="Tsang A."/>
            <person name="Wiebenga A."/>
            <person name="Young D."/>
            <person name="Pisabarro A."/>
            <person name="Eastwood D.C."/>
            <person name="Martin F."/>
            <person name="Cullen D."/>
            <person name="Grigoriev I.V."/>
            <person name="Hibbett D.S."/>
        </authorList>
    </citation>
    <scope>NUCLEOTIDE SEQUENCE [LARGE SCALE GENOMIC DNA]</scope>
    <source>
        <strain evidence="4 5">DJM-731 SS1</strain>
    </source>
</reference>
<evidence type="ECO:0000313" key="4">
    <source>
        <dbReference type="EMBL" id="EJT96984.1"/>
    </source>
</evidence>
<dbReference type="EMBL" id="JH795879">
    <property type="protein sequence ID" value="EJT96984.1"/>
    <property type="molecule type" value="Genomic_DNA"/>
</dbReference>
<dbReference type="OrthoDB" id="4849794at2759"/>
<keyword evidence="2" id="KW-0732">Signal</keyword>
<dbReference type="OMA" id="PAMWNGM"/>